<dbReference type="PANTHER" id="PTHR10655:SF17">
    <property type="entry name" value="LYSOPHOSPHOLIPASE-LIKE PROTEIN 1"/>
    <property type="match status" value="1"/>
</dbReference>
<reference evidence="4 5" key="1">
    <citation type="submission" date="2018-11" db="EMBL/GenBank/DDBJ databases">
        <authorList>
            <person name="Mardanov A.V."/>
            <person name="Ravin N.V."/>
            <person name="Dedysh S.N."/>
        </authorList>
    </citation>
    <scope>NUCLEOTIDE SEQUENCE [LARGE SCALE GENOMIC DNA]</scope>
    <source>
        <strain evidence="4 5">AF10</strain>
    </source>
</reference>
<dbReference type="AlphaFoldDB" id="A0A4Q0T6J1"/>
<organism evidence="4 5">
    <name type="scientific">Granulicella sibirica</name>
    <dbReference type="NCBI Taxonomy" id="2479048"/>
    <lineage>
        <taxon>Bacteria</taxon>
        <taxon>Pseudomonadati</taxon>
        <taxon>Acidobacteriota</taxon>
        <taxon>Terriglobia</taxon>
        <taxon>Terriglobales</taxon>
        <taxon>Acidobacteriaceae</taxon>
        <taxon>Granulicella</taxon>
    </lineage>
</organism>
<dbReference type="InterPro" id="IPR029058">
    <property type="entry name" value="AB_hydrolase_fold"/>
</dbReference>
<dbReference type="Pfam" id="PF02230">
    <property type="entry name" value="Abhydrolase_2"/>
    <property type="match status" value="1"/>
</dbReference>
<name>A0A4Q0T6J1_9BACT</name>
<dbReference type="EMBL" id="RDSM01000001">
    <property type="protein sequence ID" value="RXH58612.1"/>
    <property type="molecule type" value="Genomic_DNA"/>
</dbReference>
<keyword evidence="5" id="KW-1185">Reference proteome</keyword>
<gene>
    <name evidence="4" type="ORF">GRAN_1922</name>
</gene>
<dbReference type="Gene3D" id="3.40.50.1820">
    <property type="entry name" value="alpha/beta hydrolase"/>
    <property type="match status" value="1"/>
</dbReference>
<evidence type="ECO:0000256" key="1">
    <source>
        <dbReference type="ARBA" id="ARBA00006499"/>
    </source>
</evidence>
<accession>A0A4Q0T6J1</accession>
<dbReference type="InterPro" id="IPR050565">
    <property type="entry name" value="LYPA1-2/EST-like"/>
</dbReference>
<dbReference type="GO" id="GO:0016787">
    <property type="term" value="F:hydrolase activity"/>
    <property type="evidence" value="ECO:0007669"/>
    <property type="project" value="UniProtKB-KW"/>
</dbReference>
<dbReference type="Proteomes" id="UP000289437">
    <property type="component" value="Unassembled WGS sequence"/>
</dbReference>
<dbReference type="OrthoDB" id="9795555at2"/>
<protein>
    <submittedName>
        <fullName evidence="4">Phospholipase/Carboxylesterase</fullName>
    </submittedName>
</protein>
<comment type="similarity">
    <text evidence="1">Belongs to the AB hydrolase superfamily. AB hydrolase 2 family.</text>
</comment>
<comment type="caution">
    <text evidence="4">The sequence shown here is derived from an EMBL/GenBank/DDBJ whole genome shotgun (WGS) entry which is preliminary data.</text>
</comment>
<proteinExistence type="inferred from homology"/>
<evidence type="ECO:0000313" key="4">
    <source>
        <dbReference type="EMBL" id="RXH58612.1"/>
    </source>
</evidence>
<evidence type="ECO:0000259" key="3">
    <source>
        <dbReference type="Pfam" id="PF02230"/>
    </source>
</evidence>
<dbReference type="RefSeq" id="WP_128912576.1">
    <property type="nucleotide sequence ID" value="NZ_RDSM01000001.1"/>
</dbReference>
<dbReference type="PANTHER" id="PTHR10655">
    <property type="entry name" value="LYSOPHOSPHOLIPASE-RELATED"/>
    <property type="match status" value="1"/>
</dbReference>
<evidence type="ECO:0000256" key="2">
    <source>
        <dbReference type="ARBA" id="ARBA00022801"/>
    </source>
</evidence>
<dbReference type="SUPFAM" id="SSF53474">
    <property type="entry name" value="alpha/beta-Hydrolases"/>
    <property type="match status" value="1"/>
</dbReference>
<reference evidence="5" key="2">
    <citation type="submission" date="2019-02" db="EMBL/GenBank/DDBJ databases">
        <title>Granulicella sibirica sp. nov., a psychrotolerant acidobacterium isolated from an organic soil layer in forested tundra, West Siberia.</title>
        <authorList>
            <person name="Oshkin I.Y."/>
            <person name="Kulichevskaya I.S."/>
            <person name="Rijpstra W.I.C."/>
            <person name="Sinninghe Damste J.S."/>
            <person name="Rakitin A.L."/>
            <person name="Ravin N.V."/>
            <person name="Dedysh S.N."/>
        </authorList>
    </citation>
    <scope>NUCLEOTIDE SEQUENCE [LARGE SCALE GENOMIC DNA]</scope>
    <source>
        <strain evidence="5">AF10</strain>
    </source>
</reference>
<sequence length="222" mass="23513">MSQVQDPHRDQHIFRVGAPLEEALGAVVLIHGRGASAEDILGLSRELDHPGLVYLAPQAANHTWYPNSFLVPTGQNEPWLSSAIAKVKSTVTMALAAGIPESRIAICGFSQGACLSTEFVARYPARYGGLIALTGGLIGTSEEVAAQTRTGNLGGMPAFFGSGDPDPHVPWQRVEQSAAILKAMGAEVSTERYPGRPHTVTRVELEHANEIVGNLLAGAVSR</sequence>
<dbReference type="InterPro" id="IPR003140">
    <property type="entry name" value="PLipase/COase/thioEstase"/>
</dbReference>
<evidence type="ECO:0000313" key="5">
    <source>
        <dbReference type="Proteomes" id="UP000289437"/>
    </source>
</evidence>
<feature type="domain" description="Phospholipase/carboxylesterase/thioesterase" evidence="3">
    <location>
        <begin position="14"/>
        <end position="210"/>
    </location>
</feature>
<keyword evidence="2" id="KW-0378">Hydrolase</keyword>